<dbReference type="AlphaFoldDB" id="A0A1S7FSH3"/>
<dbReference type="EMBL" id="JAARRL010000022">
    <property type="protein sequence ID" value="MBC1501455.1"/>
    <property type="molecule type" value="Genomic_DNA"/>
</dbReference>
<dbReference type="PANTHER" id="PTHR34047">
    <property type="entry name" value="NUCLEAR INTRON MATURASE 1, MITOCHONDRIAL-RELATED"/>
    <property type="match status" value="1"/>
</dbReference>
<evidence type="ECO:0000313" key="4">
    <source>
        <dbReference type="Proteomes" id="UP000223060"/>
    </source>
</evidence>
<organism evidence="2 4">
    <name type="scientific">Listeria weihenstephanensis</name>
    <dbReference type="NCBI Taxonomy" id="1006155"/>
    <lineage>
        <taxon>Bacteria</taxon>
        <taxon>Bacillati</taxon>
        <taxon>Bacillota</taxon>
        <taxon>Bacilli</taxon>
        <taxon>Bacillales</taxon>
        <taxon>Listeriaceae</taxon>
        <taxon>Listeria</taxon>
    </lineage>
</organism>
<protein>
    <submittedName>
        <fullName evidence="2">DNA polymerase</fullName>
    </submittedName>
    <submittedName>
        <fullName evidence="3">Group II intron reverse transcriptase/maturase</fullName>
        <ecNumber evidence="3">2.7.7.49</ecNumber>
    </submittedName>
</protein>
<dbReference type="SUPFAM" id="SSF56672">
    <property type="entry name" value="DNA/RNA polymerases"/>
    <property type="match status" value="1"/>
</dbReference>
<keyword evidence="3" id="KW-0548">Nucleotidyltransferase</keyword>
<keyword evidence="3" id="KW-0695">RNA-directed DNA polymerase</keyword>
<keyword evidence="3" id="KW-0808">Transferase</keyword>
<dbReference type="InterPro" id="IPR013597">
    <property type="entry name" value="Mat_intron_G2"/>
</dbReference>
<evidence type="ECO:0000313" key="3">
    <source>
        <dbReference type="EMBL" id="MBC1501455.1"/>
    </source>
</evidence>
<name>A0A1S7FSH3_9LIST</name>
<reference evidence="3 5" key="3">
    <citation type="submission" date="2020-03" db="EMBL/GenBank/DDBJ databases">
        <title>Soil Listeria distribution.</title>
        <authorList>
            <person name="Liao J."/>
            <person name="Wiedmann M."/>
        </authorList>
    </citation>
    <scope>NUCLEOTIDE SEQUENCE [LARGE SCALE GENOMIC DNA]</scope>
    <source>
        <strain evidence="3 5">FSL L7-1523</strain>
    </source>
</reference>
<dbReference type="PROSITE" id="PS50878">
    <property type="entry name" value="RT_POL"/>
    <property type="match status" value="1"/>
</dbReference>
<reference evidence="4" key="2">
    <citation type="submission" date="2015-03" db="EMBL/GenBank/DDBJ databases">
        <authorList>
            <person name="Ferrari E."/>
            <person name="Walter M.C."/>
            <person name="Huptas C."/>
            <person name="Scherer S."/>
            <person name="Mueller-Herbst S."/>
        </authorList>
    </citation>
    <scope>NUCLEOTIDE SEQUENCE [LARGE SCALE GENOMIC DNA]</scope>
    <source>
        <strain evidence="4">LWP01</strain>
    </source>
</reference>
<dbReference type="Proteomes" id="UP000564536">
    <property type="component" value="Unassembled WGS sequence"/>
</dbReference>
<reference evidence="2" key="1">
    <citation type="submission" date="2015-03" db="EMBL/GenBank/DDBJ databases">
        <authorList>
            <person name="Murphy D."/>
        </authorList>
    </citation>
    <scope>NUCLEOTIDE SEQUENCE [LARGE SCALE GENOMIC DNA]</scope>
    <source>
        <strain evidence="2">WS 4560</strain>
    </source>
</reference>
<dbReference type="NCBIfam" id="TIGR04416">
    <property type="entry name" value="group_II_RT_mat"/>
    <property type="match status" value="1"/>
</dbReference>
<dbReference type="Pfam" id="PF08388">
    <property type="entry name" value="GIIM"/>
    <property type="match status" value="1"/>
</dbReference>
<dbReference type="CDD" id="cd01651">
    <property type="entry name" value="RT_G2_intron"/>
    <property type="match status" value="1"/>
</dbReference>
<dbReference type="EC" id="2.7.7.49" evidence="3"/>
<sequence>MHSLQKIERSSYHQKDRLEAESYDEAHSILSGEIGRQDGVENLIDKLIHRDNLNLAYQKVVRNKGAAGIDGMTVDELLPYLRDHRESILEQLRTGQYKLQPVKRVLIPKADGGKRQLGIPCVLDRLIQQAIAQILEPIFDPLFSDNSYGFRPKRNAHQAIRKAKSFYEAGYKYVVDIDMKQYFDTVHHDKLMGFIEVHIQDKQLLSLIRRILQSGVMVGMERQETEKGTPQGGNLSPLLSDIYLHAFDQELQRRGHLFVGYADDCNIYVCSKRAGERVMVSCTTFLEKELYLTVNLEKSQVGSPTKRKFLGFCLLPTANGVKLRPHYQAKKRFKEKLKRITKRNRGRSVEAIFQELDRVTREWINYYGIASMKVFLSEINGWLRRRIRQYIWKQWKRVRTRFSRLRQLGTDKHQAWQWANTRKGYWRIASSGILHRTLTDKYLVSIGYKDISKRYEALHSSY</sequence>
<accession>A0A1S7FSH3</accession>
<evidence type="ECO:0000313" key="2">
    <source>
        <dbReference type="EMBL" id="AQY50374.1"/>
    </source>
</evidence>
<dbReference type="KEGG" id="lwi:UE46_04570"/>
<dbReference type="GO" id="GO:0003964">
    <property type="term" value="F:RNA-directed DNA polymerase activity"/>
    <property type="evidence" value="ECO:0007669"/>
    <property type="project" value="UniProtKB-KW"/>
</dbReference>
<proteinExistence type="predicted"/>
<keyword evidence="4" id="KW-1185">Reference proteome</keyword>
<gene>
    <name evidence="3" type="primary">ltrA</name>
    <name evidence="3" type="ORF">HB943_12650</name>
    <name evidence="2" type="ORF">UE46_04570</name>
</gene>
<feature type="domain" description="Reverse transcriptase" evidence="1">
    <location>
        <begin position="88"/>
        <end position="314"/>
    </location>
</feature>
<dbReference type="EMBL" id="CP011102">
    <property type="protein sequence ID" value="AQY50374.1"/>
    <property type="molecule type" value="Genomic_DNA"/>
</dbReference>
<dbReference type="InterPro" id="IPR030931">
    <property type="entry name" value="Group_II_RT_mat"/>
</dbReference>
<dbReference type="InterPro" id="IPR000477">
    <property type="entry name" value="RT_dom"/>
</dbReference>
<dbReference type="PANTHER" id="PTHR34047:SF8">
    <property type="entry name" value="PROTEIN YKFC"/>
    <property type="match status" value="1"/>
</dbReference>
<dbReference type="Proteomes" id="UP000223060">
    <property type="component" value="Chromosome"/>
</dbReference>
<evidence type="ECO:0000313" key="5">
    <source>
        <dbReference type="Proteomes" id="UP000564536"/>
    </source>
</evidence>
<dbReference type="RefSeq" id="WP_036063293.1">
    <property type="nucleotide sequence ID" value="NZ_CP011102.1"/>
</dbReference>
<dbReference type="InterPro" id="IPR043502">
    <property type="entry name" value="DNA/RNA_pol_sf"/>
</dbReference>
<evidence type="ECO:0000259" key="1">
    <source>
        <dbReference type="PROSITE" id="PS50878"/>
    </source>
</evidence>
<dbReference type="Pfam" id="PF00078">
    <property type="entry name" value="RVT_1"/>
    <property type="match status" value="1"/>
</dbReference>
<dbReference type="InterPro" id="IPR051083">
    <property type="entry name" value="GrpII_Intron_Splice-Mob/Def"/>
</dbReference>